<dbReference type="InterPro" id="IPR003423">
    <property type="entry name" value="OMP_efflux"/>
</dbReference>
<dbReference type="PANTHER" id="PTHR30203">
    <property type="entry name" value="OUTER MEMBRANE CATION EFFLUX PROTEIN"/>
    <property type="match status" value="1"/>
</dbReference>
<organism evidence="1">
    <name type="scientific">bioreactor metagenome</name>
    <dbReference type="NCBI Taxonomy" id="1076179"/>
    <lineage>
        <taxon>unclassified sequences</taxon>
        <taxon>metagenomes</taxon>
        <taxon>ecological metagenomes</taxon>
    </lineage>
</organism>
<reference evidence="1" key="1">
    <citation type="submission" date="2019-08" db="EMBL/GenBank/DDBJ databases">
        <authorList>
            <person name="Kucharzyk K."/>
            <person name="Murdoch R.W."/>
            <person name="Higgins S."/>
            <person name="Loffler F."/>
        </authorList>
    </citation>
    <scope>NUCLEOTIDE SEQUENCE</scope>
</reference>
<dbReference type="Gene3D" id="1.20.1600.10">
    <property type="entry name" value="Outer membrane efflux proteins (OEP)"/>
    <property type="match status" value="1"/>
</dbReference>
<dbReference type="Gene3D" id="2.20.200.10">
    <property type="entry name" value="Outer membrane efflux proteins (OEP)"/>
    <property type="match status" value="1"/>
</dbReference>
<dbReference type="EMBL" id="VSSQ01081142">
    <property type="protein sequence ID" value="MPN30135.1"/>
    <property type="molecule type" value="Genomic_DNA"/>
</dbReference>
<dbReference type="GO" id="GO:0015562">
    <property type="term" value="F:efflux transmembrane transporter activity"/>
    <property type="evidence" value="ECO:0007669"/>
    <property type="project" value="InterPro"/>
</dbReference>
<dbReference type="Pfam" id="PF02321">
    <property type="entry name" value="OEP"/>
    <property type="match status" value="1"/>
</dbReference>
<evidence type="ECO:0000313" key="1">
    <source>
        <dbReference type="EMBL" id="MPN30135.1"/>
    </source>
</evidence>
<comment type="caution">
    <text evidence="1">The sequence shown here is derived from an EMBL/GenBank/DDBJ whole genome shotgun (WGS) entry which is preliminary data.</text>
</comment>
<dbReference type="InterPro" id="IPR010131">
    <property type="entry name" value="MdtP/NodT-like"/>
</dbReference>
<name>A0A645GTQ6_9ZZZZ</name>
<protein>
    <submittedName>
        <fullName evidence="1">Outer membrane protein OprM</fullName>
    </submittedName>
</protein>
<accession>A0A645GTQ6</accession>
<gene>
    <name evidence="1" type="primary">oprM_10</name>
    <name evidence="1" type="ORF">SDC9_177593</name>
</gene>
<dbReference type="SUPFAM" id="SSF56954">
    <property type="entry name" value="Outer membrane efflux proteins (OEP)"/>
    <property type="match status" value="1"/>
</dbReference>
<dbReference type="PANTHER" id="PTHR30203:SF30">
    <property type="entry name" value="OUTER MEMBRANE PROTEIN-RELATED"/>
    <property type="match status" value="1"/>
</dbReference>
<dbReference type="AlphaFoldDB" id="A0A645GTQ6"/>
<sequence>MNQLAVLIGNSSEDSMTLKRSSIDNINLLEDLPQTIPSEIIDQRPDILKSEAEMQAAVLDVKLARKDFLPSINLSGLSGFNAYSMSSLFNWQSYVMAGSAGVAQQLFTGGQLKARLRAKKYRYEQMLENYQKTLLTSVQEINDSLVAVKFDTRKNNNNLKRIKFGKSQYDDISYKYEKGAISYLDTLQYKENLLVLEKEQTQSKTDCLIDSLSLYKSVGGKL</sequence>
<proteinExistence type="predicted"/>